<protein>
    <submittedName>
        <fullName evidence="1">Uncharacterized protein</fullName>
    </submittedName>
</protein>
<dbReference type="Proteomes" id="UP000292886">
    <property type="component" value="Chromosome"/>
</dbReference>
<dbReference type="EMBL" id="CP037940">
    <property type="protein sequence ID" value="QBO35366.1"/>
    <property type="molecule type" value="Genomic_DNA"/>
</dbReference>
<sequence length="140" mass="16055">MIKKVFVTKDDNAKGTSWHIQLRQRGLDKDLAARQDNFILVQGTPDNYIVIDGNRYYINYKNAISFSGTHLIDIDELLTGTAYPFNEQYKKDGTIIFADEAEARETAQEQFDVRQALPMFSVTREWDPENGIDGFNVKIS</sequence>
<keyword evidence="2" id="KW-1185">Reference proteome</keyword>
<proteinExistence type="predicted"/>
<evidence type="ECO:0000313" key="2">
    <source>
        <dbReference type="Proteomes" id="UP000292886"/>
    </source>
</evidence>
<dbReference type="KEGG" id="wei:EQG49_02240"/>
<dbReference type="AlphaFoldDB" id="A0A4P6YRV0"/>
<name>A0A4P6YRV0_9LACO</name>
<organism evidence="1 2">
    <name type="scientific">Periweissella cryptocerci</name>
    <dbReference type="NCBI Taxonomy" id="2506420"/>
    <lineage>
        <taxon>Bacteria</taxon>
        <taxon>Bacillati</taxon>
        <taxon>Bacillota</taxon>
        <taxon>Bacilli</taxon>
        <taxon>Lactobacillales</taxon>
        <taxon>Lactobacillaceae</taxon>
        <taxon>Periweissella</taxon>
    </lineage>
</organism>
<gene>
    <name evidence="1" type="ORF">EQG49_02240</name>
</gene>
<accession>A0A4P6YRV0</accession>
<evidence type="ECO:0000313" key="1">
    <source>
        <dbReference type="EMBL" id="QBO35366.1"/>
    </source>
</evidence>
<reference evidence="2" key="1">
    <citation type="submission" date="2019-03" db="EMBL/GenBank/DDBJ databases">
        <title>Weissella sp. 26KH-42 Genome sequencing.</title>
        <authorList>
            <person name="Heo J."/>
            <person name="Kim S.-J."/>
            <person name="Kim J.-S."/>
            <person name="Hong S.-B."/>
            <person name="Kwon S.-W."/>
        </authorList>
    </citation>
    <scope>NUCLEOTIDE SEQUENCE [LARGE SCALE GENOMIC DNA]</scope>
    <source>
        <strain evidence="2">26KH-42</strain>
    </source>
</reference>